<reference evidence="1 2" key="1">
    <citation type="submission" date="2021-02" db="EMBL/GenBank/DDBJ databases">
        <title>De Novo genome assembly of isolated myxobacteria.</title>
        <authorList>
            <person name="Stevens D.C."/>
        </authorList>
    </citation>
    <scope>NUCLEOTIDE SEQUENCE [LARGE SCALE GENOMIC DNA]</scope>
    <source>
        <strain evidence="2">SCPEA02</strain>
    </source>
</reference>
<evidence type="ECO:0000313" key="1">
    <source>
        <dbReference type="EMBL" id="QSQ25348.1"/>
    </source>
</evidence>
<name>A0ABX7P4E3_9BACT</name>
<dbReference type="EMBL" id="CP071090">
    <property type="protein sequence ID" value="QSQ25348.1"/>
    <property type="molecule type" value="Genomic_DNA"/>
</dbReference>
<keyword evidence="2" id="KW-1185">Reference proteome</keyword>
<accession>A0ABX7P4E3</accession>
<gene>
    <name evidence="1" type="ORF">JY651_10655</name>
</gene>
<sequence>MTGAAVNQWVEIPGTTGAGGAPVDAYSGMAIKDSTSELIIAAAGGHGDSSDNRTVSIRIDVDAPAWVVRKAASPVAGTNVGYNADGQPASMHTYQSTLYSPTADRVLRVRPRFTYPSAWDVNTNDGFNLNTNTWDGEGVHPLATDGYGFVRDGEGNVWTTAFERYEPVAKKWTRPITTRTADQVRFPGAYDSKRRQLFTLQWGDGQGAGTGLSASRVPVDGHAQVSVTFTANAALDQLKSDEPMYAAMDYDPLNDEFLFYVGGSWAGAKLTPIPERVYAVTPADSGPWTIRIKEVTGVPAAASAAGVHSRFRYVPALKGFVLLPSSKTNLWFLRTK</sequence>
<dbReference type="RefSeq" id="WP_206726903.1">
    <property type="nucleotide sequence ID" value="NZ_CP071090.1"/>
</dbReference>
<organism evidence="1 2">
    <name type="scientific">Pyxidicoccus parkwayensis</name>
    <dbReference type="NCBI Taxonomy" id="2813578"/>
    <lineage>
        <taxon>Bacteria</taxon>
        <taxon>Pseudomonadati</taxon>
        <taxon>Myxococcota</taxon>
        <taxon>Myxococcia</taxon>
        <taxon>Myxococcales</taxon>
        <taxon>Cystobacterineae</taxon>
        <taxon>Myxococcaceae</taxon>
        <taxon>Pyxidicoccus</taxon>
    </lineage>
</organism>
<dbReference type="Proteomes" id="UP000662747">
    <property type="component" value="Chromosome"/>
</dbReference>
<proteinExistence type="predicted"/>
<protein>
    <submittedName>
        <fullName evidence="1">Uncharacterized protein</fullName>
    </submittedName>
</protein>
<evidence type="ECO:0000313" key="2">
    <source>
        <dbReference type="Proteomes" id="UP000662747"/>
    </source>
</evidence>